<dbReference type="InParanoid" id="A0A200R4C6"/>
<name>A0A200R4C6_MACCD</name>
<dbReference type="Pfam" id="PF02458">
    <property type="entry name" value="Transferase"/>
    <property type="match status" value="2"/>
</dbReference>
<evidence type="ECO:0000256" key="2">
    <source>
        <dbReference type="ARBA" id="ARBA00022679"/>
    </source>
</evidence>
<evidence type="ECO:0000313" key="4">
    <source>
        <dbReference type="EMBL" id="OVA17576.1"/>
    </source>
</evidence>
<keyword evidence="5" id="KW-1185">Reference proteome</keyword>
<organism evidence="4 5">
    <name type="scientific">Macleaya cordata</name>
    <name type="common">Five-seeded plume-poppy</name>
    <name type="synonym">Bocconia cordata</name>
    <dbReference type="NCBI Taxonomy" id="56857"/>
    <lineage>
        <taxon>Eukaryota</taxon>
        <taxon>Viridiplantae</taxon>
        <taxon>Streptophyta</taxon>
        <taxon>Embryophyta</taxon>
        <taxon>Tracheophyta</taxon>
        <taxon>Spermatophyta</taxon>
        <taxon>Magnoliopsida</taxon>
        <taxon>Ranunculales</taxon>
        <taxon>Papaveraceae</taxon>
        <taxon>Papaveroideae</taxon>
        <taxon>Macleaya</taxon>
    </lineage>
</organism>
<dbReference type="AlphaFoldDB" id="A0A200R4C6"/>
<keyword evidence="3" id="KW-0012">Acyltransferase</keyword>
<evidence type="ECO:0000256" key="3">
    <source>
        <dbReference type="ARBA" id="ARBA00023315"/>
    </source>
</evidence>
<dbReference type="OrthoDB" id="671439at2759"/>
<dbReference type="InterPro" id="IPR023213">
    <property type="entry name" value="CAT-like_dom_sf"/>
</dbReference>
<sequence>MVLKVEIISKETIKPSINLRTFKLSFLDQITPPIPINILLFYNEDSIDNVERSDRLKKSLSETLTRFYPFREINDNLTIQCDDYGVHYLETQVNCQLSTVLKHPEAEVMNQFFPSSDLLCNELGKGVQLATQVNMFDCGGMVIGMTALHKIIDAGSLSTFINAWSRAARGTSSETLSPSFDSASLFPPMELFETTFQPMKMNPRIAALRAKASHHEHVNNPTRVESVSALLWKCAPKVGNGAKSKSIKPSVVNVIVNFRSRMVPPLPENSFGNLIGIATTKKTSHDEAEMHYLVGNLRDATRKIDGDYMRELQVDGGLLRSTLEAPEQFNNSEVELYTMTSWCRFPFYEVDFGWGKPIWVCTVNLLIKNGFILMDTRCGSGVEAWVTLDEHKMAEFESDLELREFISTNQMD</sequence>
<dbReference type="OMA" id="TIQCDDY"/>
<protein>
    <submittedName>
        <fullName evidence="4">Transferase</fullName>
    </submittedName>
</protein>
<dbReference type="PANTHER" id="PTHR31623">
    <property type="entry name" value="F21J9.9"/>
    <property type="match status" value="1"/>
</dbReference>
<gene>
    <name evidence="4" type="ORF">BVC80_1837g408</name>
</gene>
<accession>A0A200R4C6</accession>
<proteinExistence type="inferred from homology"/>
<comment type="similarity">
    <text evidence="1">Belongs to the plant acyltransferase family.</text>
</comment>
<evidence type="ECO:0000313" key="5">
    <source>
        <dbReference type="Proteomes" id="UP000195402"/>
    </source>
</evidence>
<dbReference type="EMBL" id="MVGT01000438">
    <property type="protein sequence ID" value="OVA17576.1"/>
    <property type="molecule type" value="Genomic_DNA"/>
</dbReference>
<comment type="caution">
    <text evidence="4">The sequence shown here is derived from an EMBL/GenBank/DDBJ whole genome shotgun (WGS) entry which is preliminary data.</text>
</comment>
<dbReference type="GO" id="GO:0016746">
    <property type="term" value="F:acyltransferase activity"/>
    <property type="evidence" value="ECO:0007669"/>
    <property type="project" value="UniProtKB-KW"/>
</dbReference>
<dbReference type="Proteomes" id="UP000195402">
    <property type="component" value="Unassembled WGS sequence"/>
</dbReference>
<evidence type="ECO:0000256" key="1">
    <source>
        <dbReference type="ARBA" id="ARBA00009861"/>
    </source>
</evidence>
<dbReference type="PANTHER" id="PTHR31623:SF17">
    <property type="entry name" value="F21J9.9"/>
    <property type="match status" value="1"/>
</dbReference>
<dbReference type="STRING" id="56857.A0A200R4C6"/>
<reference evidence="4 5" key="1">
    <citation type="journal article" date="2017" name="Mol. Plant">
        <title>The Genome of Medicinal Plant Macleaya cordata Provides New Insights into Benzylisoquinoline Alkaloids Metabolism.</title>
        <authorList>
            <person name="Liu X."/>
            <person name="Liu Y."/>
            <person name="Huang P."/>
            <person name="Ma Y."/>
            <person name="Qing Z."/>
            <person name="Tang Q."/>
            <person name="Cao H."/>
            <person name="Cheng P."/>
            <person name="Zheng Y."/>
            <person name="Yuan Z."/>
            <person name="Zhou Y."/>
            <person name="Liu J."/>
            <person name="Tang Z."/>
            <person name="Zhuo Y."/>
            <person name="Zhang Y."/>
            <person name="Yu L."/>
            <person name="Huang J."/>
            <person name="Yang P."/>
            <person name="Peng Q."/>
            <person name="Zhang J."/>
            <person name="Jiang W."/>
            <person name="Zhang Z."/>
            <person name="Lin K."/>
            <person name="Ro D.K."/>
            <person name="Chen X."/>
            <person name="Xiong X."/>
            <person name="Shang Y."/>
            <person name="Huang S."/>
            <person name="Zeng J."/>
        </authorList>
    </citation>
    <scope>NUCLEOTIDE SEQUENCE [LARGE SCALE GENOMIC DNA]</scope>
    <source>
        <strain evidence="5">cv. BLH2017</strain>
        <tissue evidence="4">Root</tissue>
    </source>
</reference>
<keyword evidence="2 4" id="KW-0808">Transferase</keyword>
<dbReference type="Gene3D" id="3.30.559.10">
    <property type="entry name" value="Chloramphenicol acetyltransferase-like domain"/>
    <property type="match status" value="2"/>
</dbReference>